<proteinExistence type="predicted"/>
<dbReference type="AlphaFoldDB" id="A0A8T0EIP3"/>
<evidence type="ECO:0000313" key="3">
    <source>
        <dbReference type="Proteomes" id="UP000807504"/>
    </source>
</evidence>
<feature type="domain" description="Retroviral polymerase SH3-like" evidence="1">
    <location>
        <begin position="26"/>
        <end position="70"/>
    </location>
</feature>
<protein>
    <recommendedName>
        <fullName evidence="1">Retroviral polymerase SH3-like domain-containing protein</fullName>
    </recommendedName>
</protein>
<dbReference type="Proteomes" id="UP000807504">
    <property type="component" value="Unassembled WGS sequence"/>
</dbReference>
<name>A0A8T0EIP3_ARGBR</name>
<organism evidence="2 3">
    <name type="scientific">Argiope bruennichi</name>
    <name type="common">Wasp spider</name>
    <name type="synonym">Aranea bruennichi</name>
    <dbReference type="NCBI Taxonomy" id="94029"/>
    <lineage>
        <taxon>Eukaryota</taxon>
        <taxon>Metazoa</taxon>
        <taxon>Ecdysozoa</taxon>
        <taxon>Arthropoda</taxon>
        <taxon>Chelicerata</taxon>
        <taxon>Arachnida</taxon>
        <taxon>Araneae</taxon>
        <taxon>Araneomorphae</taxon>
        <taxon>Entelegynae</taxon>
        <taxon>Araneoidea</taxon>
        <taxon>Araneidae</taxon>
        <taxon>Argiope</taxon>
    </lineage>
</organism>
<accession>A0A8T0EIP3</accession>
<sequence>MKGDESANDYVARSRGMVMKCHSLVMRNKFEVPLRRGIMLGYSRERKGYRIYDIKTRKIIEEISFKLIESLKGGTYLGKTKADTWDINALLETSPATCEMNQKIRNEISSLEIPAEQAEDENSD</sequence>
<reference evidence="2" key="2">
    <citation type="submission" date="2020-06" db="EMBL/GenBank/DDBJ databases">
        <authorList>
            <person name="Sheffer M."/>
        </authorList>
    </citation>
    <scope>NUCLEOTIDE SEQUENCE</scope>
</reference>
<reference evidence="2" key="1">
    <citation type="journal article" date="2020" name="bioRxiv">
        <title>Chromosome-level reference genome of the European wasp spider Argiope bruennichi: a resource for studies on range expansion and evolutionary adaptation.</title>
        <authorList>
            <person name="Sheffer M.M."/>
            <person name="Hoppe A."/>
            <person name="Krehenwinkel H."/>
            <person name="Uhl G."/>
            <person name="Kuss A.W."/>
            <person name="Jensen L."/>
            <person name="Jensen C."/>
            <person name="Gillespie R.G."/>
            <person name="Hoff K.J."/>
            <person name="Prost S."/>
        </authorList>
    </citation>
    <scope>NUCLEOTIDE SEQUENCE</scope>
</reference>
<evidence type="ECO:0000259" key="1">
    <source>
        <dbReference type="Pfam" id="PF25597"/>
    </source>
</evidence>
<dbReference type="InterPro" id="IPR057670">
    <property type="entry name" value="SH3_retrovirus"/>
</dbReference>
<keyword evidence="3" id="KW-1185">Reference proteome</keyword>
<gene>
    <name evidence="2" type="ORF">HNY73_016015</name>
</gene>
<dbReference type="EMBL" id="JABXBU010002227">
    <property type="protein sequence ID" value="KAF8773344.1"/>
    <property type="molecule type" value="Genomic_DNA"/>
</dbReference>
<evidence type="ECO:0000313" key="2">
    <source>
        <dbReference type="EMBL" id="KAF8773344.1"/>
    </source>
</evidence>
<comment type="caution">
    <text evidence="2">The sequence shown here is derived from an EMBL/GenBank/DDBJ whole genome shotgun (WGS) entry which is preliminary data.</text>
</comment>
<dbReference type="Pfam" id="PF25597">
    <property type="entry name" value="SH3_retrovirus"/>
    <property type="match status" value="1"/>
</dbReference>